<gene>
    <name evidence="15" type="primary">tolR</name>
    <name evidence="15" type="ORF">ACFOWX_12940</name>
</gene>
<evidence type="ECO:0000256" key="14">
    <source>
        <dbReference type="SAM" id="Phobius"/>
    </source>
</evidence>
<reference evidence="16" key="1">
    <citation type="journal article" date="2019" name="Int. J. Syst. Evol. Microbiol.">
        <title>The Global Catalogue of Microorganisms (GCM) 10K type strain sequencing project: providing services to taxonomists for standard genome sequencing and annotation.</title>
        <authorList>
            <consortium name="The Broad Institute Genomics Platform"/>
            <consortium name="The Broad Institute Genome Sequencing Center for Infectious Disease"/>
            <person name="Wu L."/>
            <person name="Ma J."/>
        </authorList>
    </citation>
    <scope>NUCLEOTIDE SEQUENCE [LARGE SCALE GENOMIC DNA]</scope>
    <source>
        <strain evidence="16">CECT 8531</strain>
    </source>
</reference>
<evidence type="ECO:0000256" key="12">
    <source>
        <dbReference type="RuleBase" id="RU003879"/>
    </source>
</evidence>
<feature type="region of interest" description="Disordered" evidence="13">
    <location>
        <begin position="1"/>
        <end position="20"/>
    </location>
</feature>
<comment type="function">
    <text evidence="1">Involved in the TonB-dependent energy-dependent transport of various receptor-bound substrates.</text>
</comment>
<organism evidence="15 16">
    <name type="scientific">Sphingorhabdus arenilitoris</name>
    <dbReference type="NCBI Taxonomy" id="1490041"/>
    <lineage>
        <taxon>Bacteria</taxon>
        <taxon>Pseudomonadati</taxon>
        <taxon>Pseudomonadota</taxon>
        <taxon>Alphaproteobacteria</taxon>
        <taxon>Sphingomonadales</taxon>
        <taxon>Sphingomonadaceae</taxon>
        <taxon>Sphingorhabdus</taxon>
    </lineage>
</organism>
<evidence type="ECO:0000256" key="2">
    <source>
        <dbReference type="ARBA" id="ARBA00004249"/>
    </source>
</evidence>
<dbReference type="Proteomes" id="UP001595887">
    <property type="component" value="Unassembled WGS sequence"/>
</dbReference>
<keyword evidence="5 12" id="KW-0813">Transport</keyword>
<evidence type="ECO:0000256" key="1">
    <source>
        <dbReference type="ARBA" id="ARBA00003540"/>
    </source>
</evidence>
<evidence type="ECO:0000256" key="6">
    <source>
        <dbReference type="ARBA" id="ARBA00022475"/>
    </source>
</evidence>
<evidence type="ECO:0000256" key="8">
    <source>
        <dbReference type="ARBA" id="ARBA00022692"/>
    </source>
</evidence>
<keyword evidence="8 12" id="KW-0812">Transmembrane</keyword>
<dbReference type="EMBL" id="JBHSDH010000013">
    <property type="protein sequence ID" value="MFC4293323.1"/>
    <property type="molecule type" value="Genomic_DNA"/>
</dbReference>
<keyword evidence="9 12" id="KW-0653">Protein transport</keyword>
<dbReference type="PANTHER" id="PTHR30558">
    <property type="entry name" value="EXBD MEMBRANE COMPONENT OF PMF-DRIVEN MACROMOLECULE IMPORT SYSTEM"/>
    <property type="match status" value="1"/>
</dbReference>
<protein>
    <submittedName>
        <fullName evidence="15">Protein TolR</fullName>
    </submittedName>
</protein>
<accession>A0ABV8RIT9</accession>
<sequence length="161" mass="16845">MAMNISSSGGRGRRGRRGGANRAPMAEINVTPFVDVMLVLLIIFMVTAPLLVSGVPVDLPDSRANALDQQKDPVEVSIDREGAFFVDGNAVAPADLGAAFDQIAVGQSADNPRQITVRADKEISYGRIMMVMGELNRAGLNSVNLVTNTAATVTAGSSGTE</sequence>
<comment type="subcellular location">
    <subcellularLocation>
        <location evidence="2">Cell inner membrane</location>
        <topology evidence="2">Single-pass type II membrane protein</topology>
    </subcellularLocation>
    <subcellularLocation>
        <location evidence="12">Cell membrane</location>
        <topology evidence="12">Single-pass type II membrane protein</topology>
    </subcellularLocation>
</comment>
<dbReference type="Pfam" id="PF02472">
    <property type="entry name" value="ExbD"/>
    <property type="match status" value="1"/>
</dbReference>
<evidence type="ECO:0000256" key="9">
    <source>
        <dbReference type="ARBA" id="ARBA00022927"/>
    </source>
</evidence>
<comment type="caution">
    <text evidence="15">The sequence shown here is derived from an EMBL/GenBank/DDBJ whole genome shotgun (WGS) entry which is preliminary data.</text>
</comment>
<comment type="subunit">
    <text evidence="4">The accessory proteins ExbB and ExbD seem to form a complex with TonB.</text>
</comment>
<evidence type="ECO:0000256" key="5">
    <source>
        <dbReference type="ARBA" id="ARBA00022448"/>
    </source>
</evidence>
<evidence type="ECO:0000313" key="16">
    <source>
        <dbReference type="Proteomes" id="UP001595887"/>
    </source>
</evidence>
<evidence type="ECO:0000256" key="7">
    <source>
        <dbReference type="ARBA" id="ARBA00022519"/>
    </source>
</evidence>
<keyword evidence="10 14" id="KW-1133">Transmembrane helix</keyword>
<keyword evidence="7" id="KW-0997">Cell inner membrane</keyword>
<dbReference type="NCBIfam" id="TIGR02801">
    <property type="entry name" value="tolR"/>
    <property type="match status" value="1"/>
</dbReference>
<dbReference type="RefSeq" id="WP_381424769.1">
    <property type="nucleotide sequence ID" value="NZ_JBHSDH010000013.1"/>
</dbReference>
<name>A0ABV8RIT9_9SPHN</name>
<proteinExistence type="inferred from homology"/>
<keyword evidence="11 14" id="KW-0472">Membrane</keyword>
<evidence type="ECO:0000256" key="4">
    <source>
        <dbReference type="ARBA" id="ARBA00011471"/>
    </source>
</evidence>
<evidence type="ECO:0000256" key="3">
    <source>
        <dbReference type="ARBA" id="ARBA00005811"/>
    </source>
</evidence>
<comment type="similarity">
    <text evidence="3 12">Belongs to the ExbD/TolR family.</text>
</comment>
<dbReference type="Gene3D" id="3.30.420.270">
    <property type="match status" value="1"/>
</dbReference>
<evidence type="ECO:0000256" key="10">
    <source>
        <dbReference type="ARBA" id="ARBA00022989"/>
    </source>
</evidence>
<dbReference type="InterPro" id="IPR003400">
    <property type="entry name" value="ExbD"/>
</dbReference>
<keyword evidence="6" id="KW-1003">Cell membrane</keyword>
<keyword evidence="16" id="KW-1185">Reference proteome</keyword>
<evidence type="ECO:0000256" key="11">
    <source>
        <dbReference type="ARBA" id="ARBA00023136"/>
    </source>
</evidence>
<dbReference type="PANTHER" id="PTHR30558:SF12">
    <property type="entry name" value="BIOPOLYMER TRANSPORT PROTEIN EXBD"/>
    <property type="match status" value="1"/>
</dbReference>
<evidence type="ECO:0000313" key="15">
    <source>
        <dbReference type="EMBL" id="MFC4293323.1"/>
    </source>
</evidence>
<evidence type="ECO:0000256" key="13">
    <source>
        <dbReference type="SAM" id="MobiDB-lite"/>
    </source>
</evidence>
<feature type="transmembrane region" description="Helical" evidence="14">
    <location>
        <begin position="36"/>
        <end position="57"/>
    </location>
</feature>
<dbReference type="InterPro" id="IPR014168">
    <property type="entry name" value="Tol-Pal_TolR"/>
</dbReference>